<feature type="coiled-coil region" evidence="1">
    <location>
        <begin position="290"/>
        <end position="317"/>
    </location>
</feature>
<evidence type="ECO:0000313" key="2">
    <source>
        <dbReference type="EMBL" id="MCG0341580.1"/>
    </source>
</evidence>
<proteinExistence type="predicted"/>
<organism evidence="3 6">
    <name type="scientific">Phocaeicola vulgatus</name>
    <name type="common">Bacteroides vulgatus</name>
    <dbReference type="NCBI Taxonomy" id="821"/>
    <lineage>
        <taxon>Bacteria</taxon>
        <taxon>Pseudomonadati</taxon>
        <taxon>Bacteroidota</taxon>
        <taxon>Bacteroidia</taxon>
        <taxon>Bacteroidales</taxon>
        <taxon>Bacteroidaceae</taxon>
        <taxon>Phocaeicola</taxon>
    </lineage>
</organism>
<evidence type="ECO:0000313" key="6">
    <source>
        <dbReference type="Proteomes" id="UP000285379"/>
    </source>
</evidence>
<reference evidence="5 6" key="1">
    <citation type="submission" date="2018-08" db="EMBL/GenBank/DDBJ databases">
        <title>A genome reference for cultivated species of the human gut microbiota.</title>
        <authorList>
            <person name="Zou Y."/>
            <person name="Xue W."/>
            <person name="Luo G."/>
        </authorList>
    </citation>
    <scope>NUCLEOTIDE SEQUENCE [LARGE SCALE GENOMIC DNA]</scope>
    <source>
        <strain evidence="3 6">AF14-8</strain>
        <strain evidence="4 5">AM30-40</strain>
    </source>
</reference>
<dbReference type="Proteomes" id="UP000285379">
    <property type="component" value="Unassembled WGS sequence"/>
</dbReference>
<dbReference type="AlphaFoldDB" id="A0A412VWB8"/>
<dbReference type="InterPro" id="IPR025586">
    <property type="entry name" value="PcfJ"/>
</dbReference>
<dbReference type="RefSeq" id="WP_005938364.1">
    <property type="nucleotide sequence ID" value="NZ_JAKKWZ010000038.1"/>
</dbReference>
<accession>A0A412VWB8</accession>
<dbReference type="EMBL" id="QRYT01000001">
    <property type="protein sequence ID" value="RGV13943.1"/>
    <property type="molecule type" value="Genomic_DNA"/>
</dbReference>
<dbReference type="EMBL" id="JAKKWZ010000038">
    <property type="protein sequence ID" value="MCG0341580.1"/>
    <property type="molecule type" value="Genomic_DNA"/>
</dbReference>
<sequence length="424" mass="49376">MKARTKIEKQVAASNEKLTVLSPKVITWAVRKVAGHVCFRTSAHKCTCGDCSRQFDYEGKGKSVCCPYCGTRLQIKDTLKRTIKEAYYFSSLEVIDHLQVQRVFRLETTFRKGMPMEVDYWEACRLWLNAEGKLAVTARARTLSYYVDCFDWASEISLKRPNEVHWLIADTYVYPHYRLLPELKRNGMKGKLPDCHPMKLMKAVLTDSRMETILKSKDLHAVSYFVHRPLELDRCWQSYKVATRHHYRPSDMGLWADTIRLLEQCGKDICNPKYICPQNLRAEHDYWMNRHNQMEQKRRSQEQMQRAKRKEAEFYKEKSRYFGITITDKDLVISVLDSLEAFQTEGNALHHCVFQCEYYAKADSLILSAHDKEGNPIETIEFSLTEGKVIQSRGLCNTNTPHHDRIVRLVNAHAHQILAAKQTA</sequence>
<dbReference type="Proteomes" id="UP000283429">
    <property type="component" value="Unassembled WGS sequence"/>
</dbReference>
<keyword evidence="1" id="KW-0175">Coiled coil</keyword>
<gene>
    <name evidence="4" type="ORF">DW783_09420</name>
    <name evidence="3" type="ORF">DWW27_00865</name>
    <name evidence="2" type="ORF">L4X52_16590</name>
</gene>
<dbReference type="GeneID" id="60062807"/>
<reference evidence="2" key="2">
    <citation type="submission" date="2022-01" db="EMBL/GenBank/DDBJ databases">
        <authorList>
            <person name="Mingchao X."/>
        </authorList>
    </citation>
    <scope>NUCLEOTIDE SEQUENCE</scope>
    <source>
        <strain evidence="2">Bv4372</strain>
    </source>
</reference>
<comment type="caution">
    <text evidence="3">The sequence shown here is derived from an EMBL/GenBank/DDBJ whole genome shotgun (WGS) entry which is preliminary data.</text>
</comment>
<protein>
    <submittedName>
        <fullName evidence="2">PcfJ domain-containing protein</fullName>
    </submittedName>
</protein>
<dbReference type="Proteomes" id="UP001201179">
    <property type="component" value="Unassembled WGS sequence"/>
</dbReference>
<evidence type="ECO:0000256" key="1">
    <source>
        <dbReference type="SAM" id="Coils"/>
    </source>
</evidence>
<name>A0A412VWB8_PHOVU</name>
<dbReference type="Pfam" id="PF14284">
    <property type="entry name" value="PcfJ"/>
    <property type="match status" value="1"/>
</dbReference>
<evidence type="ECO:0000313" key="4">
    <source>
        <dbReference type="EMBL" id="RHD80568.1"/>
    </source>
</evidence>
<dbReference type="EMBL" id="QSJM01000024">
    <property type="protein sequence ID" value="RHD80568.1"/>
    <property type="molecule type" value="Genomic_DNA"/>
</dbReference>
<evidence type="ECO:0000313" key="3">
    <source>
        <dbReference type="EMBL" id="RGV13943.1"/>
    </source>
</evidence>
<evidence type="ECO:0000313" key="5">
    <source>
        <dbReference type="Proteomes" id="UP000283429"/>
    </source>
</evidence>